<accession>A0A1F7GAM3</accession>
<keyword evidence="2" id="KW-1133">Transmembrane helix</keyword>
<reference evidence="3 4" key="1">
    <citation type="journal article" date="2016" name="Nat. Commun.">
        <title>Thousands of microbial genomes shed light on interconnected biogeochemical processes in an aquifer system.</title>
        <authorList>
            <person name="Anantharaman K."/>
            <person name="Brown C.T."/>
            <person name="Hug L.A."/>
            <person name="Sharon I."/>
            <person name="Castelle C.J."/>
            <person name="Probst A.J."/>
            <person name="Thomas B.C."/>
            <person name="Singh A."/>
            <person name="Wilkins M.J."/>
            <person name="Karaoz U."/>
            <person name="Brodie E.L."/>
            <person name="Williams K.H."/>
            <person name="Hubbard S.S."/>
            <person name="Banfield J.F."/>
        </authorList>
    </citation>
    <scope>NUCLEOTIDE SEQUENCE [LARGE SCALE GENOMIC DNA]</scope>
</reference>
<name>A0A1F7GAM3_9BACT</name>
<dbReference type="Proteomes" id="UP000178372">
    <property type="component" value="Unassembled WGS sequence"/>
</dbReference>
<organism evidence="3 4">
    <name type="scientific">Candidatus Roizmanbacteria bacterium RIFCSPHIGHO2_01_FULL_39_12b</name>
    <dbReference type="NCBI Taxonomy" id="1802030"/>
    <lineage>
        <taxon>Bacteria</taxon>
        <taxon>Candidatus Roizmaniibacteriota</taxon>
    </lineage>
</organism>
<evidence type="ECO:0000313" key="3">
    <source>
        <dbReference type="EMBL" id="OGK15950.1"/>
    </source>
</evidence>
<feature type="compositionally biased region" description="Polar residues" evidence="1">
    <location>
        <begin position="215"/>
        <end position="231"/>
    </location>
</feature>
<feature type="compositionally biased region" description="Low complexity" evidence="1">
    <location>
        <begin position="199"/>
        <end position="214"/>
    </location>
</feature>
<dbReference type="AlphaFoldDB" id="A0A1F7GAM3"/>
<feature type="transmembrane region" description="Helical" evidence="2">
    <location>
        <begin position="12"/>
        <end position="32"/>
    </location>
</feature>
<sequence length="281" mass="31372">MKKFSSYKKITRLIIFYLVILNSLILTKLIFYRIPAGYPQKSVLGFTYPPTIPDFSANSGGVKTLGEVTAIVEENTFPHDTYFWVNPRTKTTPVFVSGYFQISDMYEAWMRKQSDNSKIVYPPKKYILSFAYQEAWLITDQGVLFPETSIHIAHANIYDSTWTLLSTAVNTLQNTAATITDKGGFFMLTSGFGTLLPTSTPTPTLTPTPTVTPTQGPSKTPTPTVFPTTARPTDAPTITPPKVSVVPTVVPQKITFQSPSVKRKDFLDRIIDAVFLIFFDK</sequence>
<comment type="caution">
    <text evidence="3">The sequence shown here is derived from an EMBL/GenBank/DDBJ whole genome shotgun (WGS) entry which is preliminary data.</text>
</comment>
<proteinExistence type="predicted"/>
<dbReference type="EMBL" id="MFZF01000022">
    <property type="protein sequence ID" value="OGK15950.1"/>
    <property type="molecule type" value="Genomic_DNA"/>
</dbReference>
<keyword evidence="2" id="KW-0812">Transmembrane</keyword>
<protein>
    <submittedName>
        <fullName evidence="3">Uncharacterized protein</fullName>
    </submittedName>
</protein>
<feature type="region of interest" description="Disordered" evidence="1">
    <location>
        <begin position="199"/>
        <end position="240"/>
    </location>
</feature>
<evidence type="ECO:0000256" key="2">
    <source>
        <dbReference type="SAM" id="Phobius"/>
    </source>
</evidence>
<evidence type="ECO:0000313" key="4">
    <source>
        <dbReference type="Proteomes" id="UP000178372"/>
    </source>
</evidence>
<gene>
    <name evidence="3" type="ORF">A2690_00660</name>
</gene>
<evidence type="ECO:0000256" key="1">
    <source>
        <dbReference type="SAM" id="MobiDB-lite"/>
    </source>
</evidence>
<keyword evidence="2" id="KW-0472">Membrane</keyword>